<dbReference type="EMBL" id="CP101620">
    <property type="protein sequence ID" value="UTY39095.1"/>
    <property type="molecule type" value="Genomic_DNA"/>
</dbReference>
<organism evidence="3 4">
    <name type="scientific">Allocoprobacillus halotolerans</name>
    <dbReference type="NCBI Taxonomy" id="2944914"/>
    <lineage>
        <taxon>Bacteria</taxon>
        <taxon>Bacillati</taxon>
        <taxon>Bacillota</taxon>
        <taxon>Erysipelotrichia</taxon>
        <taxon>Erysipelotrichales</taxon>
        <taxon>Erysipelotrichaceae</taxon>
        <taxon>Allocoprobacillus</taxon>
    </lineage>
</organism>
<keyword evidence="2" id="KW-0812">Transmembrane</keyword>
<sequence>MLFSVLACIGAVIVYFYAIDTFGIEITSWLCILVAMPLAALGFVTYQGMNAEEIFVTAIRSLILSHRKLYFMPTNIYYELLKPMIMKKQKEDSLSDDKKLRKIKKERKAKI</sequence>
<accession>A0ABY5I217</accession>
<keyword evidence="2" id="KW-0472">Membrane</keyword>
<dbReference type="Pfam" id="PF12666">
    <property type="entry name" value="PrgI"/>
    <property type="match status" value="1"/>
</dbReference>
<evidence type="ECO:0000313" key="3">
    <source>
        <dbReference type="EMBL" id="UTY39095.1"/>
    </source>
</evidence>
<reference evidence="3" key="1">
    <citation type="submission" date="2022-07" db="EMBL/GenBank/DDBJ databases">
        <title>Faecal culturing of patients with breast cancer.</title>
        <authorList>
            <person name="Teng N.M.Y."/>
            <person name="Kiu R."/>
            <person name="Evans R."/>
            <person name="Baker D.J."/>
            <person name="Zenner C."/>
            <person name="Robinson S.D."/>
            <person name="Hall L.J."/>
        </authorList>
    </citation>
    <scope>NUCLEOTIDE SEQUENCE</scope>
    <source>
        <strain evidence="3">LH1062</strain>
    </source>
</reference>
<proteinExistence type="predicted"/>
<gene>
    <name evidence="3" type="ORF">NMU03_16215</name>
</gene>
<feature type="transmembrane region" description="Helical" evidence="2">
    <location>
        <begin position="26"/>
        <end position="46"/>
    </location>
</feature>
<dbReference type="InterPro" id="IPR024414">
    <property type="entry name" value="Uncharacterised_PrgI"/>
</dbReference>
<evidence type="ECO:0000256" key="2">
    <source>
        <dbReference type="SAM" id="Phobius"/>
    </source>
</evidence>
<name>A0ABY5I217_9FIRM</name>
<feature type="region of interest" description="Disordered" evidence="1">
    <location>
        <begin position="91"/>
        <end position="111"/>
    </location>
</feature>
<feature type="compositionally biased region" description="Basic residues" evidence="1">
    <location>
        <begin position="100"/>
        <end position="111"/>
    </location>
</feature>
<evidence type="ECO:0000313" key="4">
    <source>
        <dbReference type="Proteomes" id="UP001060112"/>
    </source>
</evidence>
<evidence type="ECO:0000256" key="1">
    <source>
        <dbReference type="SAM" id="MobiDB-lite"/>
    </source>
</evidence>
<keyword evidence="4" id="KW-1185">Reference proteome</keyword>
<dbReference type="Proteomes" id="UP001060112">
    <property type="component" value="Chromosome"/>
</dbReference>
<keyword evidence="2" id="KW-1133">Transmembrane helix</keyword>
<protein>
    <submittedName>
        <fullName evidence="3">PrgI family protein</fullName>
    </submittedName>
</protein>